<name>A0ABQ7TQB1_PHRPL</name>
<feature type="topological domain" description="Perinuclear space" evidence="7">
    <location>
        <begin position="389"/>
        <end position="415"/>
    </location>
</feature>
<dbReference type="Proteomes" id="UP000826234">
    <property type="component" value="Unassembled WGS sequence"/>
</dbReference>
<dbReference type="PROSITE" id="PS51049">
    <property type="entry name" value="KASH"/>
    <property type="match status" value="1"/>
</dbReference>
<feature type="transmembrane region" description="Helical" evidence="9">
    <location>
        <begin position="361"/>
        <end position="381"/>
    </location>
</feature>
<dbReference type="Gene3D" id="1.20.58.60">
    <property type="match status" value="1"/>
</dbReference>
<evidence type="ECO:0000313" key="12">
    <source>
        <dbReference type="Proteomes" id="UP000826234"/>
    </source>
</evidence>
<dbReference type="InterPro" id="IPR012315">
    <property type="entry name" value="KASH"/>
</dbReference>
<evidence type="ECO:0000256" key="7">
    <source>
        <dbReference type="PROSITE-ProRule" id="PRU00385"/>
    </source>
</evidence>
<dbReference type="Pfam" id="PF10541">
    <property type="entry name" value="KASH"/>
    <property type="match status" value="1"/>
</dbReference>
<keyword evidence="3 9" id="KW-1133">Transmembrane helix</keyword>
<keyword evidence="4 7" id="KW-0472">Membrane</keyword>
<evidence type="ECO:0000313" key="11">
    <source>
        <dbReference type="EMBL" id="KAH0631582.1"/>
    </source>
</evidence>
<dbReference type="EMBL" id="JAIPUX010000035">
    <property type="protein sequence ID" value="KAH0631582.1"/>
    <property type="molecule type" value="Genomic_DNA"/>
</dbReference>
<comment type="similarity">
    <text evidence="1">Belongs to the nesprin family.</text>
</comment>
<evidence type="ECO:0000256" key="9">
    <source>
        <dbReference type="SAM" id="Phobius"/>
    </source>
</evidence>
<dbReference type="SUPFAM" id="SSF46966">
    <property type="entry name" value="Spectrin repeat"/>
    <property type="match status" value="1"/>
</dbReference>
<feature type="domain" description="KASH" evidence="10">
    <location>
        <begin position="359"/>
        <end position="415"/>
    </location>
</feature>
<comment type="caution">
    <text evidence="11">The sequence shown here is derived from an EMBL/GenBank/DDBJ whole genome shotgun (WGS) entry which is preliminary data.</text>
</comment>
<evidence type="ECO:0000256" key="5">
    <source>
        <dbReference type="ARBA" id="ARBA00023242"/>
    </source>
</evidence>
<keyword evidence="5" id="KW-0539">Nucleus</keyword>
<dbReference type="PANTHER" id="PTHR21640:SF1">
    <property type="entry name" value="NESPRIN-4"/>
    <property type="match status" value="1"/>
</dbReference>
<organism evidence="11 12">
    <name type="scientific">Phrynosoma platyrhinos</name>
    <name type="common">Desert horned lizard</name>
    <dbReference type="NCBI Taxonomy" id="52577"/>
    <lineage>
        <taxon>Eukaryota</taxon>
        <taxon>Metazoa</taxon>
        <taxon>Chordata</taxon>
        <taxon>Craniata</taxon>
        <taxon>Vertebrata</taxon>
        <taxon>Euteleostomi</taxon>
        <taxon>Lepidosauria</taxon>
        <taxon>Squamata</taxon>
        <taxon>Bifurcata</taxon>
        <taxon>Unidentata</taxon>
        <taxon>Episquamata</taxon>
        <taxon>Toxicofera</taxon>
        <taxon>Iguania</taxon>
        <taxon>Phrynosomatidae</taxon>
        <taxon>Phrynosomatinae</taxon>
        <taxon>Phrynosoma</taxon>
    </lineage>
</organism>
<dbReference type="PANTHER" id="PTHR21640">
    <property type="match status" value="1"/>
</dbReference>
<dbReference type="InterPro" id="IPR030268">
    <property type="entry name" value="SYNE4"/>
</dbReference>
<reference evidence="11 12" key="1">
    <citation type="journal article" date="2022" name="Gigascience">
        <title>A chromosome-level genome assembly and annotation of the desert horned lizard, Phrynosoma platyrhinos, provides insight into chromosomal rearrangements among reptiles.</title>
        <authorList>
            <person name="Koochekian N."/>
            <person name="Ascanio A."/>
            <person name="Farleigh K."/>
            <person name="Card D.C."/>
            <person name="Schield D.R."/>
            <person name="Castoe T.A."/>
            <person name="Jezkova T."/>
        </authorList>
    </citation>
    <scope>NUCLEOTIDE SEQUENCE [LARGE SCALE GENOMIC DNA]</scope>
    <source>
        <strain evidence="11">NK-2021</strain>
    </source>
</reference>
<evidence type="ECO:0000256" key="1">
    <source>
        <dbReference type="ARBA" id="ARBA00008619"/>
    </source>
</evidence>
<feature type="region of interest" description="Disordered" evidence="8">
    <location>
        <begin position="286"/>
        <end position="307"/>
    </location>
</feature>
<comment type="subcellular location">
    <subcellularLocation>
        <location evidence="6">Nucleus outer membrane</location>
        <topology evidence="6">Single-pass type IV membrane protein</topology>
    </subcellularLocation>
</comment>
<evidence type="ECO:0000256" key="3">
    <source>
        <dbReference type="ARBA" id="ARBA00022989"/>
    </source>
</evidence>
<gene>
    <name evidence="11" type="ORF">JD844_005980</name>
</gene>
<keyword evidence="2 7" id="KW-0812">Transmembrane</keyword>
<evidence type="ECO:0000256" key="8">
    <source>
        <dbReference type="SAM" id="MobiDB-lite"/>
    </source>
</evidence>
<accession>A0ABQ7TQB1</accession>
<evidence type="ECO:0000256" key="4">
    <source>
        <dbReference type="ARBA" id="ARBA00023136"/>
    </source>
</evidence>
<keyword evidence="12" id="KW-1185">Reference proteome</keyword>
<evidence type="ECO:0000259" key="10">
    <source>
        <dbReference type="PROSITE" id="PS51049"/>
    </source>
</evidence>
<protein>
    <recommendedName>
        <fullName evidence="10">KASH domain-containing protein</fullName>
    </recommendedName>
</protein>
<feature type="topological domain" description="Cytoplasmic" evidence="7">
    <location>
        <begin position="1"/>
        <end position="367"/>
    </location>
</feature>
<proteinExistence type="inferred from homology"/>
<evidence type="ECO:0000256" key="2">
    <source>
        <dbReference type="ARBA" id="ARBA00022692"/>
    </source>
</evidence>
<dbReference type="SMART" id="SM01249">
    <property type="entry name" value="KASH"/>
    <property type="match status" value="1"/>
</dbReference>
<evidence type="ECO:0000256" key="6">
    <source>
        <dbReference type="ARBA" id="ARBA00046312"/>
    </source>
</evidence>
<sequence>MQKVDLPWDPLPLDCQPLMPETDAQDLCTVSVEKRIREDETWRLQKTLQDLLFRFQDWLRSAEAMASSPNSSQPSYASSKKELQKFEALQRQVSDKLLPLEALNRQYHQLVRRGTICPQLRSRVQEHFVTQWEEFESKRETLQLWLMELDLRLTDVFEDEWVSDRDSDLESDCFSVDSLQLDDGDVGQPHSPLDPLCQSTPKKALLQHHKRTAPNIGRTMDLEWDPSVDVGVDHLEEPHRKGRSSRWMSSFLPLRYGSQEDFMDAGICIPIPPSAKGKFPVPSPITGHRAKQHKPQQRTKKKAKPALISPPGLVSNGQISKEKQLDFQTAEIAITTKKGCDPPSWLNLPFQSQQLPKSLPIWNRLMIFFLLALLLVFLFWANPSSLSLSEPTCLQANGYAKSFHLMLKYNGPPPT</sequence>
<feature type="compositionally biased region" description="Basic residues" evidence="8">
    <location>
        <begin position="288"/>
        <end position="304"/>
    </location>
</feature>